<keyword evidence="2" id="KW-0548">Nucleotidyltransferase</keyword>
<dbReference type="Proteomes" id="UP000464178">
    <property type="component" value="Chromosome"/>
</dbReference>
<dbReference type="PANTHER" id="PTHR43584">
    <property type="entry name" value="NUCLEOTIDYL TRANSFERASE"/>
    <property type="match status" value="1"/>
</dbReference>
<accession>A0A6P2CSE9</accession>
<evidence type="ECO:0000256" key="2">
    <source>
        <dbReference type="ARBA" id="ARBA00022695"/>
    </source>
</evidence>
<proteinExistence type="predicted"/>
<dbReference type="SUPFAM" id="SSF53448">
    <property type="entry name" value="Nucleotide-diphospho-sugar transferases"/>
    <property type="match status" value="1"/>
</dbReference>
<gene>
    <name evidence="4" type="ORF">SOIL9_58710</name>
</gene>
<evidence type="ECO:0000313" key="4">
    <source>
        <dbReference type="EMBL" id="VTR91843.1"/>
    </source>
</evidence>
<evidence type="ECO:0000313" key="5">
    <source>
        <dbReference type="Proteomes" id="UP000464178"/>
    </source>
</evidence>
<dbReference type="CDD" id="cd04181">
    <property type="entry name" value="NTP_transferase"/>
    <property type="match status" value="1"/>
</dbReference>
<reference evidence="4 5" key="1">
    <citation type="submission" date="2019-05" db="EMBL/GenBank/DDBJ databases">
        <authorList>
            <consortium name="Science for Life Laboratories"/>
        </authorList>
    </citation>
    <scope>NUCLEOTIDE SEQUENCE [LARGE SCALE GENOMIC DNA]</scope>
    <source>
        <strain evidence="4">Soil9</strain>
    </source>
</reference>
<evidence type="ECO:0000256" key="1">
    <source>
        <dbReference type="ARBA" id="ARBA00022679"/>
    </source>
</evidence>
<dbReference type="InterPro" id="IPR005835">
    <property type="entry name" value="NTP_transferase_dom"/>
</dbReference>
<keyword evidence="5" id="KW-1185">Reference proteome</keyword>
<evidence type="ECO:0000259" key="3">
    <source>
        <dbReference type="Pfam" id="PF00483"/>
    </source>
</evidence>
<organism evidence="4 5">
    <name type="scientific">Gemmata massiliana</name>
    <dbReference type="NCBI Taxonomy" id="1210884"/>
    <lineage>
        <taxon>Bacteria</taxon>
        <taxon>Pseudomonadati</taxon>
        <taxon>Planctomycetota</taxon>
        <taxon>Planctomycetia</taxon>
        <taxon>Gemmatales</taxon>
        <taxon>Gemmataceae</taxon>
        <taxon>Gemmata</taxon>
    </lineage>
</organism>
<name>A0A6P2CSE9_9BACT</name>
<dbReference type="KEGG" id="gms:SOIL9_58710"/>
<dbReference type="Gene3D" id="3.90.550.10">
    <property type="entry name" value="Spore Coat Polysaccharide Biosynthesis Protein SpsA, Chain A"/>
    <property type="match status" value="1"/>
</dbReference>
<dbReference type="InterPro" id="IPR050065">
    <property type="entry name" value="GlmU-like"/>
</dbReference>
<dbReference type="EMBL" id="LR593886">
    <property type="protein sequence ID" value="VTR91843.1"/>
    <property type="molecule type" value="Genomic_DNA"/>
</dbReference>
<dbReference type="PANTHER" id="PTHR43584:SF8">
    <property type="entry name" value="N-ACETYLMURAMATE ALPHA-1-PHOSPHATE URIDYLYLTRANSFERASE"/>
    <property type="match status" value="1"/>
</dbReference>
<protein>
    <recommendedName>
        <fullName evidence="3">Nucleotidyl transferase domain-containing protein</fullName>
    </recommendedName>
</protein>
<dbReference type="AlphaFoldDB" id="A0A6P2CSE9"/>
<sequence length="228" mass="24835">MDAIILAAGKGTRLRPHTETIPKPLLDVQGRPILDWIIGALPPVDRLVVVVNYLAEQIEGYLAKQTHVKNWTTVRQAEPRGTGDALMSCRGAVMSDRVMVLNGDDLIGRADLAKLATVPMGILTHPVNEPEHYGITFRNPDGTLEKIVEKPQGLTPPQLANIGGYMFPRSVFDLTLPLSPRNEYEITDAVSQLAAKGPFHVVAANYWLPIGTIDQWTAAQTADVSAAK</sequence>
<dbReference type="GO" id="GO:0016779">
    <property type="term" value="F:nucleotidyltransferase activity"/>
    <property type="evidence" value="ECO:0007669"/>
    <property type="project" value="UniProtKB-KW"/>
</dbReference>
<dbReference type="Pfam" id="PF00483">
    <property type="entry name" value="NTP_transferase"/>
    <property type="match status" value="1"/>
</dbReference>
<feature type="domain" description="Nucleotidyl transferase" evidence="3">
    <location>
        <begin position="3"/>
        <end position="222"/>
    </location>
</feature>
<dbReference type="InterPro" id="IPR029044">
    <property type="entry name" value="Nucleotide-diphossugar_trans"/>
</dbReference>
<dbReference type="RefSeq" id="WP_162666785.1">
    <property type="nucleotide sequence ID" value="NZ_LR593886.1"/>
</dbReference>
<keyword evidence="1 4" id="KW-0808">Transferase</keyword>